<evidence type="ECO:0000259" key="14">
    <source>
        <dbReference type="Pfam" id="PF07715"/>
    </source>
</evidence>
<keyword evidence="3 10" id="KW-0813">Transport</keyword>
<evidence type="ECO:0000313" key="16">
    <source>
        <dbReference type="Proteomes" id="UP000463961"/>
    </source>
</evidence>
<accession>A0A7R6QVH0</accession>
<evidence type="ECO:0000256" key="3">
    <source>
        <dbReference type="ARBA" id="ARBA00022448"/>
    </source>
</evidence>
<dbReference type="InterPro" id="IPR036942">
    <property type="entry name" value="Beta-barrel_TonB_sf"/>
</dbReference>
<feature type="compositionally biased region" description="Basic residues" evidence="12">
    <location>
        <begin position="1"/>
        <end position="11"/>
    </location>
</feature>
<evidence type="ECO:0000256" key="9">
    <source>
        <dbReference type="ARBA" id="ARBA00023237"/>
    </source>
</evidence>
<dbReference type="SUPFAM" id="SSF56935">
    <property type="entry name" value="Porins"/>
    <property type="match status" value="1"/>
</dbReference>
<sequence>MKFQKHRKKVAQRAMGSPRTDKQQRFSTLGATIAALMVSPLAAMGQTNDSETQTLKQVEVRAKADDIEINRYNVKVTKVGKVEQDVSDIPQAITIIPDTLMIDQNATTLEEAMRNVPSVTFNSGEGGRIGDNINIRGFYTFGDMYVDGVRDTAQYNRDTFNDAAIEVLRGSASMLFGRGQAGGVINQVSKKAFLDNKSSVSVIGGSFDYFRSTADLNFVIDRAQSSAFRINAVVQDSGSSRNHVTNQTQGVAPTYSWGIGTYNQIDASYYYLKTNLVPDYGIGFNSSTHNPVNVPGSTFSGTTADIENNVTQFGTLSQNYSFDKDTSLTTKLRYSNYTRSLWANKGRGQNTSSTDPNVANPYPVQTLSIGGTTRGANEETVAFQSDFNKTLNAWGMGHTIMAGVEYYREHTNRYSYDASGCQPQYSPSNTAWITVNNNQLVKDACTYGYANLVKVPSSVFSYSSNSYAIYGQDMIELTRGVKVMGGLRNDWMNAVYNQPNSTAANRLNNQGLDYSSPSYRAGLLYEPTPTLGTFYLSWSNSFSPTADLYQLSATSGAQTPAETSQLTEIGYKGDINDLGLSFRTSLYHQVKNYERNTDLSSTAALLSTRRHTDGIEFEVTGSLTEKWDVFSGLGLMDSRIDIPANTAATQLIGQTPPNATPYTYNLWTTYQLPYGWKIGGGVNGVGRRNVYSPSAGYSATFTPNWAPAYAQVDGLLQYDAKQYTVRLNAYNLLNTTNYVSLYQNGGFAVPGTYQAFQLGLTYKF</sequence>
<evidence type="ECO:0000256" key="2">
    <source>
        <dbReference type="ARBA" id="ARBA00009810"/>
    </source>
</evidence>
<evidence type="ECO:0000256" key="5">
    <source>
        <dbReference type="ARBA" id="ARBA00022692"/>
    </source>
</evidence>
<feature type="region of interest" description="Disordered" evidence="12">
    <location>
        <begin position="1"/>
        <end position="24"/>
    </location>
</feature>
<dbReference type="GO" id="GO:0009279">
    <property type="term" value="C:cell outer membrane"/>
    <property type="evidence" value="ECO:0007669"/>
    <property type="project" value="UniProtKB-SubCell"/>
</dbReference>
<dbReference type="InterPro" id="IPR000531">
    <property type="entry name" value="Beta-barrel_TonB"/>
</dbReference>
<reference evidence="16" key="1">
    <citation type="submission" date="2020-01" db="EMBL/GenBank/DDBJ databases">
        <title>Phosphoaccumulans saitamaens gen. nov., sp. nov., a polyphosphate accumulating bacterium isolated from surface river water.</title>
        <authorList>
            <person name="Watanabe K."/>
            <person name="Suda W."/>
        </authorList>
    </citation>
    <scope>NUCLEOTIDE SEQUENCE [LARGE SCALE GENOMIC DNA]</scope>
    <source>
        <strain evidence="16">ICHIAU1</strain>
    </source>
</reference>
<evidence type="ECO:0000256" key="7">
    <source>
        <dbReference type="ARBA" id="ARBA00023136"/>
    </source>
</evidence>
<evidence type="ECO:0000256" key="6">
    <source>
        <dbReference type="ARBA" id="ARBA00023077"/>
    </source>
</evidence>
<evidence type="ECO:0000256" key="8">
    <source>
        <dbReference type="ARBA" id="ARBA00023170"/>
    </source>
</evidence>
<evidence type="ECO:0000256" key="11">
    <source>
        <dbReference type="RuleBase" id="RU003357"/>
    </source>
</evidence>
<dbReference type="Gene3D" id="2.40.170.20">
    <property type="entry name" value="TonB-dependent receptor, beta-barrel domain"/>
    <property type="match status" value="1"/>
</dbReference>
<evidence type="ECO:0000256" key="12">
    <source>
        <dbReference type="SAM" id="MobiDB-lite"/>
    </source>
</evidence>
<name>A0A7R6QVH0_9RHOO</name>
<keyword evidence="9 10" id="KW-0998">Cell outer membrane</keyword>
<dbReference type="InterPro" id="IPR012910">
    <property type="entry name" value="Plug_dom"/>
</dbReference>
<dbReference type="RefSeq" id="WP_162048975.1">
    <property type="nucleotide sequence ID" value="NZ_AP022345.1"/>
</dbReference>
<proteinExistence type="inferred from homology"/>
<comment type="subcellular location">
    <subcellularLocation>
        <location evidence="1 10">Cell outer membrane</location>
        <topology evidence="1 10">Multi-pass membrane protein</topology>
    </subcellularLocation>
</comment>
<dbReference type="PANTHER" id="PTHR32552:SF83">
    <property type="entry name" value="BLR3904 PROTEIN"/>
    <property type="match status" value="1"/>
</dbReference>
<keyword evidence="5 10" id="KW-0812">Transmembrane</keyword>
<keyword evidence="16" id="KW-1185">Reference proteome</keyword>
<evidence type="ECO:0000256" key="1">
    <source>
        <dbReference type="ARBA" id="ARBA00004571"/>
    </source>
</evidence>
<dbReference type="EMBL" id="AP022345">
    <property type="protein sequence ID" value="BBU68082.1"/>
    <property type="molecule type" value="Genomic_DNA"/>
</dbReference>
<feature type="domain" description="TonB-dependent receptor-like beta-barrel" evidence="13">
    <location>
        <begin position="257"/>
        <end position="732"/>
    </location>
</feature>
<keyword evidence="7 10" id="KW-0472">Membrane</keyword>
<dbReference type="InterPro" id="IPR037066">
    <property type="entry name" value="Plug_dom_sf"/>
</dbReference>
<keyword evidence="8" id="KW-0675">Receptor</keyword>
<keyword evidence="4 10" id="KW-1134">Transmembrane beta strand</keyword>
<dbReference type="Gene3D" id="2.170.130.10">
    <property type="entry name" value="TonB-dependent receptor, plug domain"/>
    <property type="match status" value="1"/>
</dbReference>
<gene>
    <name evidence="15" type="primary">bfrE</name>
    <name evidence="15" type="ORF">ICHIAU1_03650</name>
</gene>
<dbReference type="InterPro" id="IPR039426">
    <property type="entry name" value="TonB-dep_rcpt-like"/>
</dbReference>
<dbReference type="Pfam" id="PF00593">
    <property type="entry name" value="TonB_dep_Rec_b-barrel"/>
    <property type="match status" value="1"/>
</dbReference>
<evidence type="ECO:0000256" key="10">
    <source>
        <dbReference type="PROSITE-ProRule" id="PRU01360"/>
    </source>
</evidence>
<dbReference type="Proteomes" id="UP000463961">
    <property type="component" value="Chromosome"/>
</dbReference>
<keyword evidence="6 11" id="KW-0798">TonB box</keyword>
<dbReference type="AlphaFoldDB" id="A0A7R6QVH0"/>
<evidence type="ECO:0000313" key="15">
    <source>
        <dbReference type="EMBL" id="BBU68082.1"/>
    </source>
</evidence>
<organism evidence="15 16">
    <name type="scientific">Fluviibacter phosphoraccumulans</name>
    <dbReference type="NCBI Taxonomy" id="1751046"/>
    <lineage>
        <taxon>Bacteria</taxon>
        <taxon>Pseudomonadati</taxon>
        <taxon>Pseudomonadota</taxon>
        <taxon>Betaproteobacteria</taxon>
        <taxon>Rhodocyclales</taxon>
        <taxon>Fluviibacteraceae</taxon>
        <taxon>Fluviibacter</taxon>
    </lineage>
</organism>
<dbReference type="PROSITE" id="PS52016">
    <property type="entry name" value="TONB_DEPENDENT_REC_3"/>
    <property type="match status" value="1"/>
</dbReference>
<dbReference type="GO" id="GO:0015344">
    <property type="term" value="F:siderophore uptake transmembrane transporter activity"/>
    <property type="evidence" value="ECO:0007669"/>
    <property type="project" value="TreeGrafter"/>
</dbReference>
<comment type="similarity">
    <text evidence="2 10 11">Belongs to the TonB-dependent receptor family.</text>
</comment>
<dbReference type="CDD" id="cd01347">
    <property type="entry name" value="ligand_gated_channel"/>
    <property type="match status" value="1"/>
</dbReference>
<protein>
    <submittedName>
        <fullName evidence="15">Ligand-gated channel</fullName>
    </submittedName>
</protein>
<evidence type="ECO:0000259" key="13">
    <source>
        <dbReference type="Pfam" id="PF00593"/>
    </source>
</evidence>
<dbReference type="OrthoDB" id="9790771at2"/>
<evidence type="ECO:0000256" key="4">
    <source>
        <dbReference type="ARBA" id="ARBA00022452"/>
    </source>
</evidence>
<dbReference type="Pfam" id="PF07715">
    <property type="entry name" value="Plug"/>
    <property type="match status" value="1"/>
</dbReference>
<feature type="domain" description="TonB-dependent receptor plug" evidence="14">
    <location>
        <begin position="86"/>
        <end position="184"/>
    </location>
</feature>
<dbReference type="PANTHER" id="PTHR32552">
    <property type="entry name" value="FERRICHROME IRON RECEPTOR-RELATED"/>
    <property type="match status" value="1"/>
</dbReference>